<comment type="caution">
    <text evidence="2">The sequence shown here is derived from an EMBL/GenBank/DDBJ whole genome shotgun (WGS) entry which is preliminary data.</text>
</comment>
<dbReference type="EMBL" id="SOFP01000031">
    <property type="protein sequence ID" value="TFC17436.1"/>
    <property type="molecule type" value="Genomic_DNA"/>
</dbReference>
<dbReference type="RefSeq" id="WP_134566153.1">
    <property type="nucleotide sequence ID" value="NZ_SOFP01000031.1"/>
</dbReference>
<dbReference type="InterPro" id="IPR019238">
    <property type="entry name" value="AbiEi_2"/>
</dbReference>
<evidence type="ECO:0000313" key="3">
    <source>
        <dbReference type="Proteomes" id="UP000298412"/>
    </source>
</evidence>
<organism evidence="2 3">
    <name type="scientific">Cryobacterium algoritolerans</name>
    <dbReference type="NCBI Taxonomy" id="1259184"/>
    <lineage>
        <taxon>Bacteria</taxon>
        <taxon>Bacillati</taxon>
        <taxon>Actinomycetota</taxon>
        <taxon>Actinomycetes</taxon>
        <taxon>Micrococcales</taxon>
        <taxon>Microbacteriaceae</taxon>
        <taxon>Cryobacterium</taxon>
    </lineage>
</organism>
<evidence type="ECO:0000313" key="2">
    <source>
        <dbReference type="EMBL" id="TFC17436.1"/>
    </source>
</evidence>
<protein>
    <recommendedName>
        <fullName evidence="1">HTH iclR-type domain-containing protein</fullName>
    </recommendedName>
</protein>
<dbReference type="InterPro" id="IPR005471">
    <property type="entry name" value="Tscrpt_reg_IclR_N"/>
</dbReference>
<accession>A0A4R8WWW1</accession>
<dbReference type="Pfam" id="PF09339">
    <property type="entry name" value="HTH_IclR"/>
    <property type="match status" value="1"/>
</dbReference>
<feature type="domain" description="HTH iclR-type" evidence="1">
    <location>
        <begin position="159"/>
        <end position="205"/>
    </location>
</feature>
<dbReference type="AlphaFoldDB" id="A0A4R8WWW1"/>
<dbReference type="Pfam" id="PF09952">
    <property type="entry name" value="AbiEi_2"/>
    <property type="match status" value="1"/>
</dbReference>
<keyword evidence="3" id="KW-1185">Reference proteome</keyword>
<dbReference type="Proteomes" id="UP000298412">
    <property type="component" value="Unassembled WGS sequence"/>
</dbReference>
<dbReference type="OrthoDB" id="3351920at2"/>
<name>A0A4R8WWW1_9MICO</name>
<evidence type="ECO:0000259" key="1">
    <source>
        <dbReference type="Pfam" id="PF09339"/>
    </source>
</evidence>
<sequence>MVSDEQSEPQTLSDVLRVCLQQLRDQLPEGWSLVPVAAAGGSDRDFDAVLSVSGPDGTTASLVIEAKRVLERRNVLAVSEQLRGAAGRFPNAWTVVVARYLAPSVREALAERGVSYIDATGNMRLVVSVPGLFIANRGADNDPWRGPGRPRGTLKGVPAAKVVRALMDYTGPWSIRELIDLSGASTGATYRVVEYLEREDLVTRNEDGKIVLRDWRRLLQQWSKDYGFVRSSRITRYIEPRGLATLLTKATDIADVQYAVTGTTAAAEWAPYAPARSALVYVADAAQAAAAWGLRPAESGANVLLAEPATAVVFERTITTADGTVIVAPAQVAVDLMTGPGRNPAEAEELMDWMERNESSWRLRQPARAGALSPA</sequence>
<gene>
    <name evidence="2" type="ORF">E3O19_06005</name>
</gene>
<reference evidence="2 3" key="1">
    <citation type="submission" date="2019-03" db="EMBL/GenBank/DDBJ databases">
        <title>Genomics of glacier-inhabiting Cryobacterium strains.</title>
        <authorList>
            <person name="Liu Q."/>
            <person name="Xin Y.-H."/>
        </authorList>
    </citation>
    <scope>NUCLEOTIDE SEQUENCE [LARGE SCALE GENOMIC DNA]</scope>
    <source>
        <strain evidence="2 3">MDT1-3</strain>
    </source>
</reference>
<dbReference type="InterPro" id="IPR036390">
    <property type="entry name" value="WH_DNA-bd_sf"/>
</dbReference>
<dbReference type="SUPFAM" id="SSF46785">
    <property type="entry name" value="Winged helix' DNA-binding domain"/>
    <property type="match status" value="1"/>
</dbReference>
<proteinExistence type="predicted"/>